<dbReference type="GO" id="GO:0008270">
    <property type="term" value="F:zinc ion binding"/>
    <property type="evidence" value="ECO:0007669"/>
    <property type="project" value="UniProtKB-KW"/>
</dbReference>
<dbReference type="InterPro" id="IPR004210">
    <property type="entry name" value="BESS_motif"/>
</dbReference>
<feature type="region of interest" description="Disordered" evidence="3">
    <location>
        <begin position="293"/>
        <end position="334"/>
    </location>
</feature>
<dbReference type="GO" id="GO:0003677">
    <property type="term" value="F:DNA binding"/>
    <property type="evidence" value="ECO:0007669"/>
    <property type="project" value="InterPro"/>
</dbReference>
<dbReference type="InterPro" id="IPR013087">
    <property type="entry name" value="Znf_C2H2_type"/>
</dbReference>
<keyword evidence="1" id="KW-0479">Metal-binding</keyword>
<dbReference type="PROSITE" id="PS50157">
    <property type="entry name" value="ZINC_FINGER_C2H2_2"/>
    <property type="match status" value="1"/>
</dbReference>
<accession>A0A6F9DGG4</accession>
<dbReference type="PROSITE" id="PS51031">
    <property type="entry name" value="BESS"/>
    <property type="match status" value="1"/>
</dbReference>
<dbReference type="PROSITE" id="PS00028">
    <property type="entry name" value="ZINC_FINGER_C2H2_1"/>
    <property type="match status" value="1"/>
</dbReference>
<dbReference type="EMBL" id="LR786429">
    <property type="protein sequence ID" value="CAB3260909.1"/>
    <property type="molecule type" value="mRNA"/>
</dbReference>
<evidence type="ECO:0000313" key="6">
    <source>
        <dbReference type="EMBL" id="CAB3260909.1"/>
    </source>
</evidence>
<dbReference type="Pfam" id="PF02944">
    <property type="entry name" value="BESS"/>
    <property type="match status" value="1"/>
</dbReference>
<dbReference type="AlphaFoldDB" id="A0A6F9DGG4"/>
<protein>
    <submittedName>
        <fullName evidence="6">Uncharacterized protein LOC100176248</fullName>
    </submittedName>
</protein>
<keyword evidence="1" id="KW-0863">Zinc-finger</keyword>
<comment type="subcellular location">
    <subcellularLocation>
        <location evidence="2">Nucleus</location>
    </subcellularLocation>
</comment>
<name>A0A6F9DGG4_9ASCI</name>
<feature type="domain" description="C2H2-type" evidence="4">
    <location>
        <begin position="82"/>
        <end position="107"/>
    </location>
</feature>
<sequence>MESVLTKFDGSTFSDFLKAKPYNEDDMSCKLCSRIFKDLEAMKGHLQNHFRHCLFFKHNDQDVGAVSCSKLCGGKKRKRNHFHCPYCHQVFTRSTGIKGHMAAYKGECLNKPFKANVRLSDVADNLFMVTDSSMDFQSSLSSVDLSVTYFADKTFEEYFEQLSDHTNCPLCQFSSTKPGSFKNHLCHVHLNYSVCFIYNEINYCCLPCRKGCQGPIVNRFHRSHFHCPNCKNIFTRSASFKKHVASRIGKCALSTTINTTNGDEVLDQSDLEGKDPQIVSVFIDKGEFHVPQDGADENGIISAQSDSSEQEEDMRVTPAKRQRKSNFASPMISPQDTSVADEMFLKSLLPEMEMIPGERKFSLKMEIMRLIHDAAYKS</sequence>
<proteinExistence type="evidence at transcript level"/>
<feature type="domain" description="BESS" evidence="5">
    <location>
        <begin position="338"/>
        <end position="377"/>
    </location>
</feature>
<gene>
    <name evidence="6" type="primary">LOC100176248-002</name>
</gene>
<keyword evidence="1" id="KW-0862">Zinc</keyword>
<keyword evidence="2" id="KW-0539">Nucleus</keyword>
<evidence type="ECO:0000259" key="4">
    <source>
        <dbReference type="PROSITE" id="PS50157"/>
    </source>
</evidence>
<evidence type="ECO:0000256" key="1">
    <source>
        <dbReference type="PROSITE-ProRule" id="PRU00042"/>
    </source>
</evidence>
<feature type="compositionally biased region" description="Polar residues" evidence="3">
    <location>
        <begin position="325"/>
        <end position="334"/>
    </location>
</feature>
<dbReference type="SMART" id="SM00355">
    <property type="entry name" value="ZnF_C2H2"/>
    <property type="match status" value="4"/>
</dbReference>
<organism evidence="6">
    <name type="scientific">Phallusia mammillata</name>
    <dbReference type="NCBI Taxonomy" id="59560"/>
    <lineage>
        <taxon>Eukaryota</taxon>
        <taxon>Metazoa</taxon>
        <taxon>Chordata</taxon>
        <taxon>Tunicata</taxon>
        <taxon>Ascidiacea</taxon>
        <taxon>Phlebobranchia</taxon>
        <taxon>Ascidiidae</taxon>
        <taxon>Phallusia</taxon>
    </lineage>
</organism>
<dbReference type="GO" id="GO:0005634">
    <property type="term" value="C:nucleus"/>
    <property type="evidence" value="ECO:0007669"/>
    <property type="project" value="UniProtKB-SubCell"/>
</dbReference>
<evidence type="ECO:0000259" key="5">
    <source>
        <dbReference type="PROSITE" id="PS51031"/>
    </source>
</evidence>
<evidence type="ECO:0000256" key="3">
    <source>
        <dbReference type="SAM" id="MobiDB-lite"/>
    </source>
</evidence>
<reference evidence="6" key="1">
    <citation type="submission" date="2020-04" db="EMBL/GenBank/DDBJ databases">
        <authorList>
            <person name="Neveu A P."/>
        </authorList>
    </citation>
    <scope>NUCLEOTIDE SEQUENCE</scope>
    <source>
        <tissue evidence="6">Whole embryo</tissue>
    </source>
</reference>
<evidence type="ECO:0000256" key="2">
    <source>
        <dbReference type="PROSITE-ProRule" id="PRU00371"/>
    </source>
</evidence>